<dbReference type="KEGG" id="bfc:BacF7301_15655"/>
<evidence type="ECO:0000259" key="1">
    <source>
        <dbReference type="Pfam" id="PF08800"/>
    </source>
</evidence>
<gene>
    <name evidence="2" type="ORF">BacF7301_15655</name>
</gene>
<dbReference type="Pfam" id="PF08800">
    <property type="entry name" value="BT4734-like_N"/>
    <property type="match status" value="1"/>
</dbReference>
<reference evidence="2 3" key="1">
    <citation type="submission" date="2020-03" db="EMBL/GenBank/DDBJ databases">
        <title>Genomic analysis of Bacteroides faecium CBA7301.</title>
        <authorList>
            <person name="Kim J."/>
            <person name="Roh S.W."/>
        </authorList>
    </citation>
    <scope>NUCLEOTIDE SEQUENCE [LARGE SCALE GENOMIC DNA]</scope>
    <source>
        <strain evidence="2 3">CBA7301</strain>
    </source>
</reference>
<dbReference type="InterPro" id="IPR014907">
    <property type="entry name" value="BT4734-like_N"/>
</dbReference>
<evidence type="ECO:0000313" key="3">
    <source>
        <dbReference type="Proteomes" id="UP000501780"/>
    </source>
</evidence>
<feature type="domain" description="BT4734-like N-terminal" evidence="1">
    <location>
        <begin position="67"/>
        <end position="205"/>
    </location>
</feature>
<keyword evidence="3" id="KW-1185">Reference proteome</keyword>
<proteinExistence type="predicted"/>
<accession>A0A6H0KQM6</accession>
<dbReference type="EMBL" id="CP050831">
    <property type="protein sequence ID" value="QIU95499.1"/>
    <property type="molecule type" value="Genomic_DNA"/>
</dbReference>
<name>A0A6H0KQM6_9BACE</name>
<dbReference type="Proteomes" id="UP000501780">
    <property type="component" value="Chromosome"/>
</dbReference>
<organism evidence="2 3">
    <name type="scientific">Bacteroides faecium</name>
    <dbReference type="NCBI Taxonomy" id="2715212"/>
    <lineage>
        <taxon>Bacteria</taxon>
        <taxon>Pseudomonadati</taxon>
        <taxon>Bacteroidota</taxon>
        <taxon>Bacteroidia</taxon>
        <taxon>Bacteroidales</taxon>
        <taxon>Bacteroidaceae</taxon>
        <taxon>Bacteroides</taxon>
    </lineage>
</organism>
<dbReference type="RefSeq" id="WP_167964232.1">
    <property type="nucleotide sequence ID" value="NZ_CP050831.1"/>
</dbReference>
<protein>
    <submittedName>
        <fullName evidence="2">Virulence protein E</fullName>
    </submittedName>
</protein>
<dbReference type="AlphaFoldDB" id="A0A6H0KQM6"/>
<evidence type="ECO:0000313" key="2">
    <source>
        <dbReference type="EMBL" id="QIU95499.1"/>
    </source>
</evidence>
<sequence length="210" mass="23579">MTNDFRMSYFMPPIAPIKDEQGRIVTPATLTPFCEVSIEQVYEMITCNENLRILTEQVRNDGDIRAAKASLLPYVTPCGTFTRRSSKCLVAPSHLVVVDIDNLDSYQEAVEMRSTLFNDRLLRPVLTFISPSGRGVKAFVPWYHSNIADEADCIRENMKWAMAYLVLLHGTGKTVPFGEKPKGVDLSGKDIVRSCFLSHDPGALFRTTNE</sequence>